<keyword evidence="3" id="KW-1185">Reference proteome</keyword>
<dbReference type="RefSeq" id="WP_274149547.1">
    <property type="nucleotide sequence ID" value="NZ_CP117811.1"/>
</dbReference>
<sequence length="154" mass="17198">MTPALIIEQVLSEFEGVIPKSTWGETSLFYNPGKVLPNGVYFCTIKEKNGDNDKASALDRAGIFRLSMGVSKASYKLRFGDQPKRANKGGIVDTRDDFEKLNSLMPHPIYGWMSWVQVLNPSQETFTELSPLLQEAYSSAKEKFSKKLKSAGKL</sequence>
<dbReference type="Pfam" id="PF19694">
    <property type="entry name" value="DUF6194"/>
    <property type="match status" value="1"/>
</dbReference>
<name>A0ABY7VNR4_9BACT</name>
<dbReference type="InterPro" id="IPR045676">
    <property type="entry name" value="DUF6194"/>
</dbReference>
<organism evidence="2 3">
    <name type="scientific">Lentisphaera profundi</name>
    <dbReference type="NCBI Taxonomy" id="1658616"/>
    <lineage>
        <taxon>Bacteria</taxon>
        <taxon>Pseudomonadati</taxon>
        <taxon>Lentisphaerota</taxon>
        <taxon>Lentisphaeria</taxon>
        <taxon>Lentisphaerales</taxon>
        <taxon>Lentisphaeraceae</taxon>
        <taxon>Lentisphaera</taxon>
    </lineage>
</organism>
<proteinExistence type="predicted"/>
<accession>A0ABY7VNR4</accession>
<gene>
    <name evidence="2" type="ORF">PQO03_08610</name>
</gene>
<feature type="domain" description="DUF6194" evidence="1">
    <location>
        <begin position="1"/>
        <end position="147"/>
    </location>
</feature>
<evidence type="ECO:0000259" key="1">
    <source>
        <dbReference type="Pfam" id="PF19694"/>
    </source>
</evidence>
<reference evidence="2 3" key="1">
    <citation type="submission" date="2023-02" db="EMBL/GenBank/DDBJ databases">
        <title>Genome sequence of Lentisphaera profundi SAORIC-696.</title>
        <authorList>
            <person name="Kim e."/>
            <person name="Cho J.-C."/>
            <person name="Choi A."/>
            <person name="Kang I."/>
        </authorList>
    </citation>
    <scope>NUCLEOTIDE SEQUENCE [LARGE SCALE GENOMIC DNA]</scope>
    <source>
        <strain evidence="2 3">SAORIC-696</strain>
    </source>
</reference>
<evidence type="ECO:0000313" key="2">
    <source>
        <dbReference type="EMBL" id="WDE95775.1"/>
    </source>
</evidence>
<dbReference type="EMBL" id="CP117811">
    <property type="protein sequence ID" value="WDE95775.1"/>
    <property type="molecule type" value="Genomic_DNA"/>
</dbReference>
<evidence type="ECO:0000313" key="3">
    <source>
        <dbReference type="Proteomes" id="UP001214250"/>
    </source>
</evidence>
<dbReference type="Proteomes" id="UP001214250">
    <property type="component" value="Chromosome 1"/>
</dbReference>
<protein>
    <submittedName>
        <fullName evidence="2">DUF6194 family protein</fullName>
    </submittedName>
</protein>